<gene>
    <name evidence="1" type="ORF">B9G98_00936</name>
</gene>
<reference evidence="1 2" key="1">
    <citation type="submission" date="2017-04" db="EMBL/GenBank/DDBJ databases">
        <title>Genome sequencing of [Candida] sorbophila.</title>
        <authorList>
            <person name="Ahn J.O."/>
        </authorList>
    </citation>
    <scope>NUCLEOTIDE SEQUENCE [LARGE SCALE GENOMIC DNA]</scope>
    <source>
        <strain evidence="1 2">DS02</strain>
    </source>
</reference>
<dbReference type="AlphaFoldDB" id="A0A2T0FE92"/>
<dbReference type="Proteomes" id="UP000238350">
    <property type="component" value="Unassembled WGS sequence"/>
</dbReference>
<name>A0A2T0FE92_9ASCO</name>
<evidence type="ECO:0000313" key="1">
    <source>
        <dbReference type="EMBL" id="PRT53316.1"/>
    </source>
</evidence>
<evidence type="ECO:0000313" key="2">
    <source>
        <dbReference type="Proteomes" id="UP000238350"/>
    </source>
</evidence>
<proteinExistence type="predicted"/>
<keyword evidence="2" id="KW-1185">Reference proteome</keyword>
<dbReference type="OrthoDB" id="10687699at2759"/>
<accession>A0A2T0FE92</accession>
<sequence length="696" mass="78007">MSRLVSRVSLRPRIRIWPIQRALFHQKMPVYSVADRIKSMLPQVIPGEPVFATETGPSPISIQEISCEQEAETVSQAKRVAQKGDIKHACELILATVPFNQILSVFVDEIVPVLKISTSLDSPQSIPLYNLVLVLQAMGHGPLASQLLMELDADIEQILSDLQLAEILQEVTPNLQIVDEFFWSSTQMHFPQILYNQQVSLWLRAIVMAHVSRGGRAYFETTLQRYGKHFQSNEAMNLILKSNPHAYSSLSSYLLNGEHSNSLAGLIDAIDSSKQLHNLWKKLKPAPDHSVVGHVLRKAIHLNASYTIPSIVRYTSDTNLLTKALVATAWSQKLPPKNDDRALTTAWDVQSEQVTRVVDNLGETVVDQVVAQSVKSISNSESPGRVLWALLLGIEKSKLSKSHSFPAVVVRQFSRALMQRPLLEQLRFMTLDLVTSAGISQLLKSHVSKMIYYRRLHKLPPLSLEQDENVKLMLAGMIVMSEKMSPDHNDGIHLIRVVKELFENWDPKVAAKLVEDLNDRHRPSSEVAMATMGLLLKHGNVALTVQLMRELGPDKLEPPQLHQILVRVGRELPIVIVPLVSWLIRTHKAFIPPSVIRKLIVCLNKTTQMSYSQRFTRTTRLLSILRGLGVGPGAVAAAAMVDAMIKAAEESGRGSRRRLQWALDICQREGVPEEKVKHWLAKVVEMRSSGKGYWAK</sequence>
<dbReference type="GeneID" id="36514685"/>
<dbReference type="EMBL" id="NDIQ01000001">
    <property type="protein sequence ID" value="PRT53316.1"/>
    <property type="molecule type" value="Genomic_DNA"/>
</dbReference>
<protein>
    <submittedName>
        <fullName evidence="1">Uncharacterized protein</fullName>
    </submittedName>
</protein>
<dbReference type="RefSeq" id="XP_024663262.1">
    <property type="nucleotide sequence ID" value="XM_024807494.1"/>
</dbReference>
<comment type="caution">
    <text evidence="1">The sequence shown here is derived from an EMBL/GenBank/DDBJ whole genome shotgun (WGS) entry which is preliminary data.</text>
</comment>
<organism evidence="1 2">
    <name type="scientific">Wickerhamiella sorbophila</name>
    <dbReference type="NCBI Taxonomy" id="45607"/>
    <lineage>
        <taxon>Eukaryota</taxon>
        <taxon>Fungi</taxon>
        <taxon>Dikarya</taxon>
        <taxon>Ascomycota</taxon>
        <taxon>Saccharomycotina</taxon>
        <taxon>Dipodascomycetes</taxon>
        <taxon>Dipodascales</taxon>
        <taxon>Trichomonascaceae</taxon>
        <taxon>Wickerhamiella</taxon>
    </lineage>
</organism>